<dbReference type="AlphaFoldDB" id="A0A2S9Q756"/>
<comment type="caution">
    <text evidence="2">The sequence shown here is derived from an EMBL/GenBank/DDBJ whole genome shotgun (WGS) entry which is preliminary data.</text>
</comment>
<dbReference type="Proteomes" id="UP000237682">
    <property type="component" value="Unassembled WGS sequence"/>
</dbReference>
<organism evidence="2 3">
    <name type="scientific">Labrys okinawensis</name>
    <dbReference type="NCBI Taxonomy" id="346911"/>
    <lineage>
        <taxon>Bacteria</taxon>
        <taxon>Pseudomonadati</taxon>
        <taxon>Pseudomonadota</taxon>
        <taxon>Alphaproteobacteria</taxon>
        <taxon>Hyphomicrobiales</taxon>
        <taxon>Xanthobacteraceae</taxon>
        <taxon>Labrys</taxon>
    </lineage>
</organism>
<reference evidence="2 3" key="1">
    <citation type="submission" date="2018-02" db="EMBL/GenBank/DDBJ databases">
        <title>Whole genome sequencing of endophytic bacterium.</title>
        <authorList>
            <person name="Eedara R."/>
            <person name="Podile A.R."/>
        </authorList>
    </citation>
    <scope>NUCLEOTIDE SEQUENCE [LARGE SCALE GENOMIC DNA]</scope>
    <source>
        <strain evidence="2 3">RP1T</strain>
    </source>
</reference>
<keyword evidence="3" id="KW-1185">Reference proteome</keyword>
<proteinExistence type="predicted"/>
<keyword evidence="1" id="KW-1133">Transmembrane helix</keyword>
<feature type="transmembrane region" description="Helical" evidence="1">
    <location>
        <begin position="60"/>
        <end position="78"/>
    </location>
</feature>
<accession>A0A2S9Q756</accession>
<sequence length="88" mass="9930">MVLLLAVAAWFARRPWLSFLAALAAVPVILLGVLESLTDESMIYKWAVEEGCVSRVLDNMNMLLNVGLMLGCFLLGFWQRRSRAMIRT</sequence>
<protein>
    <submittedName>
        <fullName evidence="2">Uncharacterized protein</fullName>
    </submittedName>
</protein>
<name>A0A2S9Q756_9HYPH</name>
<dbReference type="EMBL" id="PUEJ01000009">
    <property type="protein sequence ID" value="PRH85186.1"/>
    <property type="molecule type" value="Genomic_DNA"/>
</dbReference>
<evidence type="ECO:0000313" key="2">
    <source>
        <dbReference type="EMBL" id="PRH85186.1"/>
    </source>
</evidence>
<keyword evidence="1" id="KW-0812">Transmembrane</keyword>
<gene>
    <name evidence="2" type="ORF">C5L14_22255</name>
</gene>
<evidence type="ECO:0000313" key="3">
    <source>
        <dbReference type="Proteomes" id="UP000237682"/>
    </source>
</evidence>
<keyword evidence="1" id="KW-0472">Membrane</keyword>
<evidence type="ECO:0000256" key="1">
    <source>
        <dbReference type="SAM" id="Phobius"/>
    </source>
</evidence>